<evidence type="ECO:0000313" key="2">
    <source>
        <dbReference type="Proteomes" id="UP000250235"/>
    </source>
</evidence>
<dbReference type="AlphaFoldDB" id="A0A2Z7AI69"/>
<reference evidence="1 2" key="1">
    <citation type="journal article" date="2015" name="Proc. Natl. Acad. Sci. U.S.A.">
        <title>The resurrection genome of Boea hygrometrica: A blueprint for survival of dehydration.</title>
        <authorList>
            <person name="Xiao L."/>
            <person name="Yang G."/>
            <person name="Zhang L."/>
            <person name="Yang X."/>
            <person name="Zhao S."/>
            <person name="Ji Z."/>
            <person name="Zhou Q."/>
            <person name="Hu M."/>
            <person name="Wang Y."/>
            <person name="Chen M."/>
            <person name="Xu Y."/>
            <person name="Jin H."/>
            <person name="Xiao X."/>
            <person name="Hu G."/>
            <person name="Bao F."/>
            <person name="Hu Y."/>
            <person name="Wan P."/>
            <person name="Li L."/>
            <person name="Deng X."/>
            <person name="Kuang T."/>
            <person name="Xiang C."/>
            <person name="Zhu J.K."/>
            <person name="Oliver M.J."/>
            <person name="He Y."/>
        </authorList>
    </citation>
    <scope>NUCLEOTIDE SEQUENCE [LARGE SCALE GENOMIC DNA]</scope>
    <source>
        <strain evidence="2">cv. XS01</strain>
    </source>
</reference>
<sequence>MGIRRKSSRLNSALGFEETENERLENILSFRNKEDDQQAAISFQQMVRNISISSWFDAFKESAVELAMETSRVTSAGPSKPVDTIDLPNQQVYYNSQTQEPTAGFSNNATTIAKQTNGWFSKRRRANLLKRRRIGYAILTTSSWVTSRNNTKTHNNSLCWYQSQATVVKISRSWTSSRNNKTMTFPLRATGKLTRVDFCFCWTTSRYTHTIPPAGEGSTRRFDYSSLCCNPIQQPASCKNSKPHMHNLAQSVRSTKQMLLHLSLLKVVKKYAVIFLWKFGPESPTSPLLSHGKDPLEDLITAASAATRSNSMQAAITPSHLCTPARRLCV</sequence>
<accession>A0A2Z7AI69</accession>
<organism evidence="1 2">
    <name type="scientific">Dorcoceras hygrometricum</name>
    <dbReference type="NCBI Taxonomy" id="472368"/>
    <lineage>
        <taxon>Eukaryota</taxon>
        <taxon>Viridiplantae</taxon>
        <taxon>Streptophyta</taxon>
        <taxon>Embryophyta</taxon>
        <taxon>Tracheophyta</taxon>
        <taxon>Spermatophyta</taxon>
        <taxon>Magnoliopsida</taxon>
        <taxon>eudicotyledons</taxon>
        <taxon>Gunneridae</taxon>
        <taxon>Pentapetalae</taxon>
        <taxon>asterids</taxon>
        <taxon>lamiids</taxon>
        <taxon>Lamiales</taxon>
        <taxon>Gesneriaceae</taxon>
        <taxon>Didymocarpoideae</taxon>
        <taxon>Trichosporeae</taxon>
        <taxon>Loxocarpinae</taxon>
        <taxon>Dorcoceras</taxon>
    </lineage>
</organism>
<evidence type="ECO:0000313" key="1">
    <source>
        <dbReference type="EMBL" id="KZV21414.1"/>
    </source>
</evidence>
<dbReference type="EMBL" id="KV014894">
    <property type="protein sequence ID" value="KZV21414.1"/>
    <property type="molecule type" value="Genomic_DNA"/>
</dbReference>
<proteinExistence type="predicted"/>
<protein>
    <submittedName>
        <fullName evidence="1">Uncharacterized protein</fullName>
    </submittedName>
</protein>
<name>A0A2Z7AI69_9LAMI</name>
<keyword evidence="2" id="KW-1185">Reference proteome</keyword>
<dbReference type="Proteomes" id="UP000250235">
    <property type="component" value="Unassembled WGS sequence"/>
</dbReference>
<gene>
    <name evidence="1" type="ORF">F511_14946</name>
</gene>